<comment type="caution">
    <text evidence="1">The sequence shown here is derived from an EMBL/GenBank/DDBJ whole genome shotgun (WGS) entry which is preliminary data.</text>
</comment>
<dbReference type="Proteomes" id="UP000499080">
    <property type="component" value="Unassembled WGS sequence"/>
</dbReference>
<protein>
    <submittedName>
        <fullName evidence="1">Uncharacterized protein</fullName>
    </submittedName>
</protein>
<dbReference type="EMBL" id="BGPR01103373">
    <property type="protein sequence ID" value="GBM66197.1"/>
    <property type="molecule type" value="Genomic_DNA"/>
</dbReference>
<proteinExistence type="predicted"/>
<name>A0A4Y2HLI7_ARAVE</name>
<reference evidence="1 2" key="1">
    <citation type="journal article" date="2019" name="Sci. Rep.">
        <title>Orb-weaving spider Araneus ventricosus genome elucidates the spidroin gene catalogue.</title>
        <authorList>
            <person name="Kono N."/>
            <person name="Nakamura H."/>
            <person name="Ohtoshi R."/>
            <person name="Moran D.A.P."/>
            <person name="Shinohara A."/>
            <person name="Yoshida Y."/>
            <person name="Fujiwara M."/>
            <person name="Mori M."/>
            <person name="Tomita M."/>
            <person name="Arakawa K."/>
        </authorList>
    </citation>
    <scope>NUCLEOTIDE SEQUENCE [LARGE SCALE GENOMIC DNA]</scope>
</reference>
<organism evidence="1 2">
    <name type="scientific">Araneus ventricosus</name>
    <name type="common">Orbweaver spider</name>
    <name type="synonym">Epeira ventricosa</name>
    <dbReference type="NCBI Taxonomy" id="182803"/>
    <lineage>
        <taxon>Eukaryota</taxon>
        <taxon>Metazoa</taxon>
        <taxon>Ecdysozoa</taxon>
        <taxon>Arthropoda</taxon>
        <taxon>Chelicerata</taxon>
        <taxon>Arachnida</taxon>
        <taxon>Araneae</taxon>
        <taxon>Araneomorphae</taxon>
        <taxon>Entelegynae</taxon>
        <taxon>Araneoidea</taxon>
        <taxon>Araneidae</taxon>
        <taxon>Araneus</taxon>
    </lineage>
</organism>
<keyword evidence="2" id="KW-1185">Reference proteome</keyword>
<accession>A0A4Y2HLI7</accession>
<evidence type="ECO:0000313" key="2">
    <source>
        <dbReference type="Proteomes" id="UP000499080"/>
    </source>
</evidence>
<sequence length="117" mass="13372">MISRDAVVFDTFKIHTSGAETSIDIPKEWFEIIKTKLIAELEDNPYVPFENCPEIRIMFIKTNDNVRAGGQIQLEIEIMYDCPEEGHMTPGMTDDYYVSIDSDDLRKDATSCEKDAT</sequence>
<evidence type="ECO:0000313" key="1">
    <source>
        <dbReference type="EMBL" id="GBM66197.1"/>
    </source>
</evidence>
<gene>
    <name evidence="1" type="ORF">AVEN_54469_1</name>
</gene>
<dbReference type="AlphaFoldDB" id="A0A4Y2HLI7"/>